<keyword evidence="1" id="KW-0433">Leucine-rich repeat</keyword>
<gene>
    <name evidence="7" type="ORF">FDP41_011461</name>
</gene>
<dbReference type="CDD" id="cd00051">
    <property type="entry name" value="EFh"/>
    <property type="match status" value="1"/>
</dbReference>
<evidence type="ECO:0000256" key="2">
    <source>
        <dbReference type="ARBA" id="ARBA00022737"/>
    </source>
</evidence>
<dbReference type="SUPFAM" id="SSF52058">
    <property type="entry name" value="L domain-like"/>
    <property type="match status" value="1"/>
</dbReference>
<dbReference type="InterPro" id="IPR001611">
    <property type="entry name" value="Leu-rich_rpt"/>
</dbReference>
<comment type="caution">
    <text evidence="7">The sequence shown here is derived from an EMBL/GenBank/DDBJ whole genome shotgun (WGS) entry which is preliminary data.</text>
</comment>
<dbReference type="InterPro" id="IPR011992">
    <property type="entry name" value="EF-hand-dom_pair"/>
</dbReference>
<dbReference type="GO" id="GO:0005509">
    <property type="term" value="F:calcium ion binding"/>
    <property type="evidence" value="ECO:0007669"/>
    <property type="project" value="InterPro"/>
</dbReference>
<feature type="region of interest" description="Disordered" evidence="5">
    <location>
        <begin position="660"/>
        <end position="688"/>
    </location>
</feature>
<dbReference type="PROSITE" id="PS51450">
    <property type="entry name" value="LRR"/>
    <property type="match status" value="1"/>
</dbReference>
<dbReference type="VEuPathDB" id="AmoebaDB:FDP41_011461"/>
<keyword evidence="8" id="KW-1185">Reference proteome</keyword>
<accession>A0A6A5C626</accession>
<evidence type="ECO:0000313" key="8">
    <source>
        <dbReference type="Proteomes" id="UP000444721"/>
    </source>
</evidence>
<evidence type="ECO:0000259" key="6">
    <source>
        <dbReference type="PROSITE" id="PS50222"/>
    </source>
</evidence>
<dbReference type="OMA" id="ILEWASC"/>
<dbReference type="PROSITE" id="PS50222">
    <property type="entry name" value="EF_HAND_2"/>
    <property type="match status" value="1"/>
</dbReference>
<feature type="compositionally biased region" description="Acidic residues" evidence="5">
    <location>
        <begin position="670"/>
        <end position="688"/>
    </location>
</feature>
<reference evidence="7 8" key="1">
    <citation type="journal article" date="2019" name="Sci. Rep.">
        <title>Nanopore sequencing improves the draft genome of the human pathogenic amoeba Naegleria fowleri.</title>
        <authorList>
            <person name="Liechti N."/>
            <person name="Schurch N."/>
            <person name="Bruggmann R."/>
            <person name="Wittwer M."/>
        </authorList>
    </citation>
    <scope>NUCLEOTIDE SEQUENCE [LARGE SCALE GENOMIC DNA]</scope>
    <source>
        <strain evidence="7 8">ATCC 30894</strain>
    </source>
</reference>
<dbReference type="PROSITE" id="PS00018">
    <property type="entry name" value="EF_HAND_1"/>
    <property type="match status" value="1"/>
</dbReference>
<dbReference type="Gene3D" id="1.10.238.10">
    <property type="entry name" value="EF-hand"/>
    <property type="match status" value="1"/>
</dbReference>
<keyword evidence="2" id="KW-0677">Repeat</keyword>
<feature type="domain" description="EF-hand" evidence="6">
    <location>
        <begin position="588"/>
        <end position="619"/>
    </location>
</feature>
<dbReference type="VEuPathDB" id="AmoebaDB:NF0096960"/>
<feature type="compositionally biased region" description="Polar residues" evidence="5">
    <location>
        <begin position="660"/>
        <end position="669"/>
    </location>
</feature>
<evidence type="ECO:0000256" key="5">
    <source>
        <dbReference type="SAM" id="MobiDB-lite"/>
    </source>
</evidence>
<keyword evidence="3" id="KW-0106">Calcium</keyword>
<dbReference type="VEuPathDB" id="AmoebaDB:NfTy_018880"/>
<dbReference type="InterPro" id="IPR032675">
    <property type="entry name" value="LRR_dom_sf"/>
</dbReference>
<dbReference type="GO" id="GO:0005737">
    <property type="term" value="C:cytoplasm"/>
    <property type="evidence" value="ECO:0007669"/>
    <property type="project" value="TreeGrafter"/>
</dbReference>
<dbReference type="Gene3D" id="3.80.10.10">
    <property type="entry name" value="Ribonuclease Inhibitor"/>
    <property type="match status" value="1"/>
</dbReference>
<dbReference type="InterPro" id="IPR003591">
    <property type="entry name" value="Leu-rich_rpt_typical-subtyp"/>
</dbReference>
<feature type="coiled-coil region" evidence="4">
    <location>
        <begin position="259"/>
        <end position="346"/>
    </location>
</feature>
<dbReference type="VEuPathDB" id="AmoebaDB:NF0029470"/>
<dbReference type="InterPro" id="IPR002048">
    <property type="entry name" value="EF_hand_dom"/>
</dbReference>
<sequence length="688" mass="79513">MEKVKEIRNNFPDTTEVSLENCGLNSLDDILNVLGELANLRVLRLSNNKLTKLPTDMSRLSRVEYLDLTGNRFERIDDILPGLCSLPMLKHLDITLAEEGEDELIINLANLLTFNGTPLTDITDQQYDYNEVSMSPIKGNESKDSVPRPVFIEVNDSDFENSRKLFEATQLYLGLRESFVHLSADVVSELKQRTKTETDPLRFHNEVTNANRIIFDRCFESIINQVSKNDKKLASIMTILKNSYSGLLEDSYNFMDQSLQEFGKRVKALQKDLDGADQEIGQLLEAAESLQQTASESENAKRKILVGWEKEREQMGEEIGFLKNELEKYKNRLTQFQLNKQKIATQISTSPSKILKSVSPSNNSFKISQLTINTNTKSLTLRQLKDIIEEIYASKQKFDEKCAENKLPRETMEQYLYTFLNQKYGLKNLILEYASSIIQGVKRYSHEDNDVAVFGKIIRNEIDEEFRFVQKQLKETVAELLKVFLRGKYSKKLDSEILAMHQQRMNGELNEEEWVDIVKYMYNKEDSLNIIMKVTEAVQAIQTKMNRGNSRMSSPSKSMASSNRVPYKVFMKVLLTYQLRGHEQFLYKFVKIFRQVDSDKNGVLSESEFKQLLATINPNRTETEYNQWLSYVDPWNNQQITFSECVTFLSAELLKLVNEKTSQGTNESDVPSEEQEEYDFDTNENEEL</sequence>
<dbReference type="EMBL" id="VFQX01000009">
    <property type="protein sequence ID" value="KAF0982531.1"/>
    <property type="molecule type" value="Genomic_DNA"/>
</dbReference>
<evidence type="ECO:0000256" key="1">
    <source>
        <dbReference type="ARBA" id="ARBA00022614"/>
    </source>
</evidence>
<evidence type="ECO:0000256" key="4">
    <source>
        <dbReference type="SAM" id="Coils"/>
    </source>
</evidence>
<dbReference type="RefSeq" id="XP_044567244.1">
    <property type="nucleotide sequence ID" value="XM_044701872.1"/>
</dbReference>
<dbReference type="SMART" id="SM00054">
    <property type="entry name" value="EFh"/>
    <property type="match status" value="2"/>
</dbReference>
<evidence type="ECO:0000256" key="3">
    <source>
        <dbReference type="ARBA" id="ARBA00022837"/>
    </source>
</evidence>
<dbReference type="AlphaFoldDB" id="A0A6A5C626"/>
<dbReference type="SMART" id="SM00369">
    <property type="entry name" value="LRR_TYP"/>
    <property type="match status" value="1"/>
</dbReference>
<dbReference type="InterPro" id="IPR018247">
    <property type="entry name" value="EF_Hand_1_Ca_BS"/>
</dbReference>
<dbReference type="PANTHER" id="PTHR16306">
    <property type="entry name" value="TRANSLIN-ASSOCIATED FACTOR X-INTERACTING PROTEIN 1"/>
    <property type="match status" value="1"/>
</dbReference>
<protein>
    <recommendedName>
        <fullName evidence="6">EF-hand domain-containing protein</fullName>
    </recommendedName>
</protein>
<dbReference type="OrthoDB" id="2021138at2759"/>
<evidence type="ECO:0000313" key="7">
    <source>
        <dbReference type="EMBL" id="KAF0982531.1"/>
    </source>
</evidence>
<proteinExistence type="predicted"/>
<name>A0A6A5C626_NAEFO</name>
<dbReference type="Proteomes" id="UP000444721">
    <property type="component" value="Unassembled WGS sequence"/>
</dbReference>
<dbReference type="GeneID" id="68118676"/>
<dbReference type="PANTHER" id="PTHR16306:SF1">
    <property type="entry name" value="CHROMOSOME UNDETERMINED SCAFFOLD_7, WHOLE GENOME SHOTGUN SEQUENCE"/>
    <property type="match status" value="1"/>
</dbReference>
<keyword evidence="4" id="KW-0175">Coiled coil</keyword>
<organism evidence="7 8">
    <name type="scientific">Naegleria fowleri</name>
    <name type="common">Brain eating amoeba</name>
    <dbReference type="NCBI Taxonomy" id="5763"/>
    <lineage>
        <taxon>Eukaryota</taxon>
        <taxon>Discoba</taxon>
        <taxon>Heterolobosea</taxon>
        <taxon>Tetramitia</taxon>
        <taxon>Eutetramitia</taxon>
        <taxon>Vahlkampfiidae</taxon>
        <taxon>Naegleria</taxon>
    </lineage>
</organism>
<dbReference type="Pfam" id="PF13855">
    <property type="entry name" value="LRR_8"/>
    <property type="match status" value="1"/>
</dbReference>
<dbReference type="SUPFAM" id="SSF47473">
    <property type="entry name" value="EF-hand"/>
    <property type="match status" value="1"/>
</dbReference>